<proteinExistence type="predicted"/>
<accession>A0A6B0Y3B1</accession>
<evidence type="ECO:0000313" key="2">
    <source>
        <dbReference type="EMBL" id="MXY34543.1"/>
    </source>
</evidence>
<organism evidence="2">
    <name type="scientific">Boseongicola sp. SB0664_bin_43</name>
    <dbReference type="NCBI Taxonomy" id="2604844"/>
    <lineage>
        <taxon>Bacteria</taxon>
        <taxon>Pseudomonadati</taxon>
        <taxon>Pseudomonadota</taxon>
        <taxon>Alphaproteobacteria</taxon>
        <taxon>Rhodobacterales</taxon>
        <taxon>Paracoccaceae</taxon>
        <taxon>Boseongicola</taxon>
    </lineage>
</organism>
<evidence type="ECO:0000256" key="1">
    <source>
        <dbReference type="SAM" id="Phobius"/>
    </source>
</evidence>
<dbReference type="AlphaFoldDB" id="A0A6B0Y3B1"/>
<keyword evidence="1" id="KW-1133">Transmembrane helix</keyword>
<feature type="transmembrane region" description="Helical" evidence="1">
    <location>
        <begin position="24"/>
        <end position="46"/>
    </location>
</feature>
<keyword evidence="1" id="KW-0472">Membrane</keyword>
<name>A0A6B0Y3B1_9RHOB</name>
<sequence length="139" mass="14768">MTAINFEDQEESAEAGFLAAAMNWAGALLSVLLIAGLTAWAWQLWVRDVTGVPVIKALSGPMRVLPEDPGGLASENRGLTVNRIVEERTDVAPAKKVVLVSEPVALDENEDLAMGALPGAADAGASAARYMIKNKIRRQ</sequence>
<feature type="non-terminal residue" evidence="2">
    <location>
        <position position="139"/>
    </location>
</feature>
<gene>
    <name evidence="2" type="ORF">F4Y60_10755</name>
</gene>
<comment type="caution">
    <text evidence="2">The sequence shown here is derived from an EMBL/GenBank/DDBJ whole genome shotgun (WGS) entry which is preliminary data.</text>
</comment>
<dbReference type="EMBL" id="VXRY01000436">
    <property type="protein sequence ID" value="MXY34543.1"/>
    <property type="molecule type" value="Genomic_DNA"/>
</dbReference>
<keyword evidence="1" id="KW-0812">Transmembrane</keyword>
<reference evidence="2" key="1">
    <citation type="submission" date="2019-09" db="EMBL/GenBank/DDBJ databases">
        <title>Characterisation of the sponge microbiome using genome-centric metagenomics.</title>
        <authorList>
            <person name="Engelberts J.P."/>
            <person name="Robbins S.J."/>
            <person name="De Goeij J.M."/>
            <person name="Aranda M."/>
            <person name="Bell S.C."/>
            <person name="Webster N.S."/>
        </authorList>
    </citation>
    <scope>NUCLEOTIDE SEQUENCE</scope>
    <source>
        <strain evidence="2">SB0664_bin_43</strain>
    </source>
</reference>
<protein>
    <recommendedName>
        <fullName evidence="3">SPOR domain-containing protein</fullName>
    </recommendedName>
</protein>
<evidence type="ECO:0008006" key="3">
    <source>
        <dbReference type="Google" id="ProtNLM"/>
    </source>
</evidence>